<evidence type="ECO:0000256" key="1">
    <source>
        <dbReference type="ARBA" id="ARBA00004613"/>
    </source>
</evidence>
<evidence type="ECO:0000256" key="7">
    <source>
        <dbReference type="ARBA" id="ARBA00023180"/>
    </source>
</evidence>
<dbReference type="SUPFAM" id="SSF57586">
    <property type="entry name" value="TNF receptor-like"/>
    <property type="match status" value="2"/>
</dbReference>
<dbReference type="PROSITE" id="PS50050">
    <property type="entry name" value="TNFR_NGFR_2"/>
    <property type="match status" value="2"/>
</dbReference>
<dbReference type="GO" id="GO:0006915">
    <property type="term" value="P:apoptotic process"/>
    <property type="evidence" value="ECO:0007669"/>
    <property type="project" value="UniProtKB-KW"/>
</dbReference>
<dbReference type="InterPro" id="IPR001368">
    <property type="entry name" value="TNFR/NGFR_Cys_rich_reg"/>
</dbReference>
<evidence type="ECO:0000256" key="8">
    <source>
        <dbReference type="PROSITE-ProRule" id="PRU00206"/>
    </source>
</evidence>
<feature type="signal peptide" evidence="9">
    <location>
        <begin position="1"/>
        <end position="22"/>
    </location>
</feature>
<reference evidence="11" key="1">
    <citation type="submission" date="2025-08" db="UniProtKB">
        <authorList>
            <consortium name="Ensembl"/>
        </authorList>
    </citation>
    <scope>IDENTIFICATION</scope>
</reference>
<keyword evidence="7" id="KW-0325">Glycoprotein</keyword>
<feature type="domain" description="TNFR-Cys" evidence="10">
    <location>
        <begin position="105"/>
        <end position="141"/>
    </location>
</feature>
<evidence type="ECO:0000256" key="3">
    <source>
        <dbReference type="ARBA" id="ARBA00022703"/>
    </source>
</evidence>
<dbReference type="SMART" id="SM00208">
    <property type="entry name" value="TNFR"/>
    <property type="match status" value="4"/>
</dbReference>
<comment type="subcellular location">
    <subcellularLocation>
        <location evidence="1">Secreted</location>
    </subcellularLocation>
</comment>
<feature type="disulfide bond" evidence="8">
    <location>
        <begin position="86"/>
        <end position="104"/>
    </location>
</feature>
<dbReference type="PANTHER" id="PTHR23097:SF181">
    <property type="entry name" value="CASPASE-8-LIKE"/>
    <property type="match status" value="1"/>
</dbReference>
<keyword evidence="2" id="KW-0964">Secreted</keyword>
<keyword evidence="3" id="KW-0053">Apoptosis</keyword>
<evidence type="ECO:0000313" key="11">
    <source>
        <dbReference type="Ensembl" id="ENSSANP00000064314.1"/>
    </source>
</evidence>
<keyword evidence="6 8" id="KW-1015">Disulfide bond</keyword>
<proteinExistence type="predicted"/>
<dbReference type="InterPro" id="IPR052459">
    <property type="entry name" value="TNFRSF_decoy_receptor"/>
</dbReference>
<dbReference type="FunFam" id="2.10.50.10:FF:000134">
    <property type="entry name" value="Tumor necrosis factor receptor superfamily, member 11b"/>
    <property type="match status" value="1"/>
</dbReference>
<dbReference type="GO" id="GO:0005576">
    <property type="term" value="C:extracellular region"/>
    <property type="evidence" value="ECO:0007669"/>
    <property type="project" value="UniProtKB-SubCell"/>
</dbReference>
<evidence type="ECO:0000256" key="2">
    <source>
        <dbReference type="ARBA" id="ARBA00022525"/>
    </source>
</evidence>
<dbReference type="Ensembl" id="ENSSANT00000068370.1">
    <property type="protein sequence ID" value="ENSSANP00000064314.1"/>
    <property type="gene ID" value="ENSSANG00000032074.1"/>
</dbReference>
<dbReference type="PROSITE" id="PS00652">
    <property type="entry name" value="TNFR_NGFR_1"/>
    <property type="match status" value="1"/>
</dbReference>
<comment type="caution">
    <text evidence="8">Lacks conserved residue(s) required for the propagation of feature annotation.</text>
</comment>
<keyword evidence="5" id="KW-0677">Repeat</keyword>
<feature type="disulfide bond" evidence="8">
    <location>
        <begin position="65"/>
        <end position="80"/>
    </location>
</feature>
<protein>
    <submittedName>
        <fullName evidence="11">Tumor necrosis factor receptor superfamily member 11B-like</fullName>
    </submittedName>
</protein>
<keyword evidence="12" id="KW-1185">Reference proteome</keyword>
<dbReference type="PANTHER" id="PTHR23097">
    <property type="entry name" value="TUMOR NECROSIS FACTOR RECEPTOR SUPERFAMILY MEMBER"/>
    <property type="match status" value="1"/>
</dbReference>
<dbReference type="AlphaFoldDB" id="A0A671Q2U7"/>
<feature type="domain" description="TNFR-Cys" evidence="10">
    <location>
        <begin position="64"/>
        <end position="104"/>
    </location>
</feature>
<accession>A0A671Q2U7</accession>
<name>A0A671Q2U7_9TELE</name>
<sequence>MTIIPFLLTALVLPVLCAAGSAADAHSYRRTDPVTGQLLLCDRCPPGTRLRAHCTRSRQTECAPCGPGLFTEFWNYIPDCLRCDACSDHQRAVQPCNGTVNTVCECEAGFFWDQHFCRRHSACKPGHGVKAPGTPHRDTVCELCADGHYVDVTQTHAACVTHSACKTDEQLVLPGSRWHDNVCATCDHLTQKGTGTHTFTMTQHTQPPRSPYHNLSENAASVNSSSVGVFLPGLVDLFKPVLSGLHVKYGTSTERLQKLVDRRLRRNRFGKRAALHPMQRLHWSKETSEEESLNLPSILEESHLNPLVDWIARKILRFQQHCTNTALLTV</sequence>
<feature type="repeat" description="TNFR-Cys" evidence="8">
    <location>
        <begin position="64"/>
        <end position="104"/>
    </location>
</feature>
<dbReference type="Gene3D" id="2.10.50.10">
    <property type="entry name" value="Tumor Necrosis Factor Receptor, subunit A, domain 2"/>
    <property type="match status" value="3"/>
</dbReference>
<keyword evidence="4 9" id="KW-0732">Signal</keyword>
<evidence type="ECO:0000256" key="9">
    <source>
        <dbReference type="SAM" id="SignalP"/>
    </source>
</evidence>
<feature type="repeat" description="TNFR-Cys" evidence="8">
    <location>
        <begin position="105"/>
        <end position="141"/>
    </location>
</feature>
<gene>
    <name evidence="11" type="primary">LOC107669122</name>
</gene>
<evidence type="ECO:0000259" key="10">
    <source>
        <dbReference type="PROSITE" id="PS50050"/>
    </source>
</evidence>
<dbReference type="Pfam" id="PF00020">
    <property type="entry name" value="TNFR_c6"/>
    <property type="match status" value="2"/>
</dbReference>
<organism evidence="11 12">
    <name type="scientific">Sinocyclocheilus anshuiensis</name>
    <dbReference type="NCBI Taxonomy" id="1608454"/>
    <lineage>
        <taxon>Eukaryota</taxon>
        <taxon>Metazoa</taxon>
        <taxon>Chordata</taxon>
        <taxon>Craniata</taxon>
        <taxon>Vertebrata</taxon>
        <taxon>Euteleostomi</taxon>
        <taxon>Actinopterygii</taxon>
        <taxon>Neopterygii</taxon>
        <taxon>Teleostei</taxon>
        <taxon>Ostariophysi</taxon>
        <taxon>Cypriniformes</taxon>
        <taxon>Cyprinidae</taxon>
        <taxon>Cyprininae</taxon>
        <taxon>Sinocyclocheilus</taxon>
    </lineage>
</organism>
<feature type="chain" id="PRO_5025380879" evidence="9">
    <location>
        <begin position="23"/>
        <end position="330"/>
    </location>
</feature>
<feature type="disulfide bond" evidence="8">
    <location>
        <begin position="123"/>
        <end position="141"/>
    </location>
</feature>
<dbReference type="Proteomes" id="UP000472260">
    <property type="component" value="Unassembled WGS sequence"/>
</dbReference>
<evidence type="ECO:0000256" key="5">
    <source>
        <dbReference type="ARBA" id="ARBA00022737"/>
    </source>
</evidence>
<evidence type="ECO:0000256" key="6">
    <source>
        <dbReference type="ARBA" id="ARBA00023157"/>
    </source>
</evidence>
<evidence type="ECO:0000256" key="4">
    <source>
        <dbReference type="ARBA" id="ARBA00022729"/>
    </source>
</evidence>
<feature type="disulfide bond" evidence="8">
    <location>
        <begin position="83"/>
        <end position="96"/>
    </location>
</feature>
<reference evidence="11" key="2">
    <citation type="submission" date="2025-09" db="UniProtKB">
        <authorList>
            <consortium name="Ensembl"/>
        </authorList>
    </citation>
    <scope>IDENTIFICATION</scope>
</reference>
<evidence type="ECO:0000313" key="12">
    <source>
        <dbReference type="Proteomes" id="UP000472260"/>
    </source>
</evidence>